<evidence type="ECO:0000313" key="2">
    <source>
        <dbReference type="EMBL" id="SNZ06632.1"/>
    </source>
</evidence>
<protein>
    <recommendedName>
        <fullName evidence="4">MotA/TolQ/ExbB proton channel family protein</fullName>
    </recommendedName>
</protein>
<feature type="transmembrane region" description="Helical" evidence="1">
    <location>
        <begin position="154"/>
        <end position="178"/>
    </location>
</feature>
<feature type="transmembrane region" description="Helical" evidence="1">
    <location>
        <begin position="38"/>
        <end position="56"/>
    </location>
</feature>
<gene>
    <name evidence="2" type="ORF">SAMN06265368_0486</name>
</gene>
<feature type="transmembrane region" description="Helical" evidence="1">
    <location>
        <begin position="214"/>
        <end position="235"/>
    </location>
</feature>
<dbReference type="EMBL" id="OBEL01000001">
    <property type="protein sequence ID" value="SNZ06632.1"/>
    <property type="molecule type" value="Genomic_DNA"/>
</dbReference>
<keyword evidence="1" id="KW-1133">Transmembrane helix</keyword>
<proteinExistence type="predicted"/>
<keyword evidence="3" id="KW-1185">Reference proteome</keyword>
<dbReference type="AlphaFoldDB" id="A0A285NAY5"/>
<name>A0A285NAY5_9HYPH</name>
<reference evidence="2 3" key="1">
    <citation type="submission" date="2017-09" db="EMBL/GenBank/DDBJ databases">
        <authorList>
            <person name="Ehlers B."/>
            <person name="Leendertz F.H."/>
        </authorList>
    </citation>
    <scope>NUCLEOTIDE SEQUENCE [LARGE SCALE GENOMIC DNA]</scope>
    <source>
        <strain evidence="2 3">DSM 18289</strain>
    </source>
</reference>
<sequence>MIKDLKSQLGRMTFVLFLMVSLGVWQLDFVISAVKSNVFLNLTIFGTFIFGAFLMYRDVMKLENEIHAFEALKEEFEDTRNVADKEANDPLWRYYRCNELATIYKKPTILGHAHQLISEQIARHKSLSISPSTMSTLVDGVDGRLADQKSLQQYVTGILVFLGLIGTFVGLMATLASVGDILGALDLTNGDAMAVVAKLMDNLQKPLKGMATGFSSSLFGLVTSLTLGVMGRFAAKASNDLRTNFEEWLAGVAQIDENAHAVDEELEEVSNGTNGVSARQLQLLYKVARHTMANNGRVRNQMETLTSAVQSMVEQQQKDQRNSDAMLTSLSSMAQQQSSMVQVLDRSSRAMQSRYDLKDLMAHMEDRLADRQERMRNRIDAVNQNLNTLALSIETQSSLNDQDRSEANELINELDKGALDLHQQMLREHKEALSGDEVSNQSDSDMNDQDAALRSQLKLTLKRQDNVTINTKDPLELGNLKERLSEEFEAEIREDDHGPNPSDRWDLHQLMQEEEQQKRIQDGTLNIATKSAG</sequence>
<evidence type="ECO:0000313" key="3">
    <source>
        <dbReference type="Proteomes" id="UP000219439"/>
    </source>
</evidence>
<dbReference type="Proteomes" id="UP000219439">
    <property type="component" value="Unassembled WGS sequence"/>
</dbReference>
<organism evidence="2 3">
    <name type="scientific">Cohaesibacter gelatinilyticus</name>
    <dbReference type="NCBI Taxonomy" id="372072"/>
    <lineage>
        <taxon>Bacteria</taxon>
        <taxon>Pseudomonadati</taxon>
        <taxon>Pseudomonadota</taxon>
        <taxon>Alphaproteobacteria</taxon>
        <taxon>Hyphomicrobiales</taxon>
        <taxon>Cohaesibacteraceae</taxon>
    </lineage>
</organism>
<keyword evidence="1" id="KW-0812">Transmembrane</keyword>
<evidence type="ECO:0008006" key="4">
    <source>
        <dbReference type="Google" id="ProtNLM"/>
    </source>
</evidence>
<evidence type="ECO:0000256" key="1">
    <source>
        <dbReference type="SAM" id="Phobius"/>
    </source>
</evidence>
<accession>A0A285NAY5</accession>
<feature type="transmembrane region" description="Helical" evidence="1">
    <location>
        <begin position="12"/>
        <end position="32"/>
    </location>
</feature>
<keyword evidence="1" id="KW-0472">Membrane</keyword>